<keyword evidence="4 5" id="KW-0472">Membrane</keyword>
<feature type="domain" description="Lipopolysaccharide assembly protein A" evidence="6">
    <location>
        <begin position="5"/>
        <end position="52"/>
    </location>
</feature>
<dbReference type="Pfam" id="PF06305">
    <property type="entry name" value="LapA_dom"/>
    <property type="match status" value="1"/>
</dbReference>
<evidence type="ECO:0000313" key="8">
    <source>
        <dbReference type="Proteomes" id="UP000270530"/>
    </source>
</evidence>
<accession>A0A2Z6E760</accession>
<reference evidence="8" key="1">
    <citation type="submission" date="2018-04" db="EMBL/GenBank/DDBJ databases">
        <authorList>
            <person name="Watanabe M."/>
            <person name="Kojima H."/>
        </authorList>
    </citation>
    <scope>NUCLEOTIDE SEQUENCE [LARGE SCALE GENOMIC DNA]</scope>
    <source>
        <strain evidence="8">Dysh456</strain>
    </source>
</reference>
<dbReference type="InterPro" id="IPR010445">
    <property type="entry name" value="LapA_dom"/>
</dbReference>
<evidence type="ECO:0000256" key="1">
    <source>
        <dbReference type="ARBA" id="ARBA00022475"/>
    </source>
</evidence>
<keyword evidence="8" id="KW-1185">Reference proteome</keyword>
<evidence type="ECO:0000256" key="4">
    <source>
        <dbReference type="ARBA" id="ARBA00023136"/>
    </source>
</evidence>
<evidence type="ECO:0000256" key="5">
    <source>
        <dbReference type="SAM" id="Phobius"/>
    </source>
</evidence>
<dbReference type="AlphaFoldDB" id="A0A2Z6E760"/>
<evidence type="ECO:0000256" key="3">
    <source>
        <dbReference type="ARBA" id="ARBA00022989"/>
    </source>
</evidence>
<dbReference type="KEGG" id="rbd:ALSL_1972"/>
<feature type="transmembrane region" description="Helical" evidence="5">
    <location>
        <begin position="24"/>
        <end position="45"/>
    </location>
</feature>
<evidence type="ECO:0000256" key="2">
    <source>
        <dbReference type="ARBA" id="ARBA00022692"/>
    </source>
</evidence>
<sequence>MGALNATLVDYDLGFAVVRWPKGAVLLVALVIGWLLGGLTAWLGMRLQRRNRTPKDGRRRRAATSA</sequence>
<reference evidence="8" key="2">
    <citation type="submission" date="2018-06" db="EMBL/GenBank/DDBJ databases">
        <title>Genome sequence of Rhodanobacteraceae bacterium strain Dysh456.</title>
        <authorList>
            <person name="Fukui M."/>
        </authorList>
    </citation>
    <scope>NUCLEOTIDE SEQUENCE [LARGE SCALE GENOMIC DNA]</scope>
    <source>
        <strain evidence="8">Dysh456</strain>
    </source>
</reference>
<protein>
    <recommendedName>
        <fullName evidence="6">Lipopolysaccharide assembly protein A domain-containing protein</fullName>
    </recommendedName>
</protein>
<dbReference type="Proteomes" id="UP000270530">
    <property type="component" value="Chromosome"/>
</dbReference>
<evidence type="ECO:0000313" key="7">
    <source>
        <dbReference type="EMBL" id="BBD80612.1"/>
    </source>
</evidence>
<gene>
    <name evidence="7" type="ORF">ALSL_1972</name>
</gene>
<keyword evidence="2 5" id="KW-0812">Transmembrane</keyword>
<name>A0A2Z6E760_9GAMM</name>
<dbReference type="GO" id="GO:0005886">
    <property type="term" value="C:plasma membrane"/>
    <property type="evidence" value="ECO:0007669"/>
    <property type="project" value="InterPro"/>
</dbReference>
<keyword evidence="1" id="KW-1003">Cell membrane</keyword>
<evidence type="ECO:0000259" key="6">
    <source>
        <dbReference type="Pfam" id="PF06305"/>
    </source>
</evidence>
<keyword evidence="3 5" id="KW-1133">Transmembrane helix</keyword>
<dbReference type="EMBL" id="AP018560">
    <property type="protein sequence ID" value="BBD80612.1"/>
    <property type="molecule type" value="Genomic_DNA"/>
</dbReference>
<organism evidence="7 8">
    <name type="scientific">Aerosticca soli</name>
    <dbReference type="NCBI Taxonomy" id="2010829"/>
    <lineage>
        <taxon>Bacteria</taxon>
        <taxon>Pseudomonadati</taxon>
        <taxon>Pseudomonadota</taxon>
        <taxon>Gammaproteobacteria</taxon>
        <taxon>Lysobacterales</taxon>
        <taxon>Rhodanobacteraceae</taxon>
        <taxon>Aerosticca</taxon>
    </lineage>
</organism>
<proteinExistence type="predicted"/>